<name>A0A2C9UN26_MANES</name>
<comment type="function">
    <text evidence="8">Component of the signal peptidase complex (SPC) which catalyzes the cleavage of N-terminal signal sequences from nascent proteins as they are translocated into the lumen of the endoplasmic reticulum. Dispensable for SPC enzymatic activity.</text>
</comment>
<organism evidence="10 11">
    <name type="scientific">Manihot esculenta</name>
    <name type="common">Cassava</name>
    <name type="synonym">Jatropha manihot</name>
    <dbReference type="NCBI Taxonomy" id="3983"/>
    <lineage>
        <taxon>Eukaryota</taxon>
        <taxon>Viridiplantae</taxon>
        <taxon>Streptophyta</taxon>
        <taxon>Embryophyta</taxon>
        <taxon>Tracheophyta</taxon>
        <taxon>Spermatophyta</taxon>
        <taxon>Magnoliopsida</taxon>
        <taxon>eudicotyledons</taxon>
        <taxon>Gunneridae</taxon>
        <taxon>Pentapetalae</taxon>
        <taxon>rosids</taxon>
        <taxon>fabids</taxon>
        <taxon>Malpighiales</taxon>
        <taxon>Euphorbiaceae</taxon>
        <taxon>Crotonoideae</taxon>
        <taxon>Manihoteae</taxon>
        <taxon>Manihot</taxon>
    </lineage>
</organism>
<dbReference type="Gramene" id="Manes.13G018500.1.v8.1">
    <property type="protein sequence ID" value="Manes.13G018500.1.v8.1.CDS.1"/>
    <property type="gene ID" value="Manes.13G018500.v8.1"/>
</dbReference>
<dbReference type="EMBL" id="CM004399">
    <property type="protein sequence ID" value="OAY32450.1"/>
    <property type="molecule type" value="Genomic_DNA"/>
</dbReference>
<reference evidence="11" key="1">
    <citation type="journal article" date="2016" name="Nat. Biotechnol.">
        <title>Sequencing wild and cultivated cassava and related species reveals extensive interspecific hybridization and genetic diversity.</title>
        <authorList>
            <person name="Bredeson J.V."/>
            <person name="Lyons J.B."/>
            <person name="Prochnik S.E."/>
            <person name="Wu G.A."/>
            <person name="Ha C.M."/>
            <person name="Edsinger-Gonzales E."/>
            <person name="Grimwood J."/>
            <person name="Schmutz J."/>
            <person name="Rabbi I.Y."/>
            <person name="Egesi C."/>
            <person name="Nauluvula P."/>
            <person name="Lebot V."/>
            <person name="Ndunguru J."/>
            <person name="Mkamilo G."/>
            <person name="Bart R.S."/>
            <person name="Setter T.L."/>
            <person name="Gleadow R.M."/>
            <person name="Kulakow P."/>
            <person name="Ferguson M.E."/>
            <person name="Rounsley S."/>
            <person name="Rokhsar D.S."/>
        </authorList>
    </citation>
    <scope>NUCLEOTIDE SEQUENCE [LARGE SCALE GENOMIC DNA]</scope>
    <source>
        <strain evidence="11">cv. AM560-2</strain>
    </source>
</reference>
<dbReference type="GO" id="GO:0006465">
    <property type="term" value="P:signal peptide processing"/>
    <property type="evidence" value="ECO:0000318"/>
    <property type="project" value="GO_Central"/>
</dbReference>
<keyword evidence="6 9" id="KW-1133">Transmembrane helix</keyword>
<evidence type="ECO:0000313" key="11">
    <source>
        <dbReference type="Proteomes" id="UP000091857"/>
    </source>
</evidence>
<evidence type="ECO:0000256" key="9">
    <source>
        <dbReference type="SAM" id="Phobius"/>
    </source>
</evidence>
<evidence type="ECO:0000256" key="4">
    <source>
        <dbReference type="ARBA" id="ARBA00022692"/>
    </source>
</evidence>
<sequence>MDWQGQKPAEYLMQTILLVLSVVAFSAGYVMGSFQTVIQIYSGEVVLAPSVTVPNLPWFSHPLQWLDPMEA</sequence>
<comment type="subcellular location">
    <subcellularLocation>
        <location evidence="1">Endoplasmic reticulum membrane</location>
        <topology evidence="1">Multi-pass membrane protein</topology>
    </subcellularLocation>
</comment>
<feature type="transmembrane region" description="Helical" evidence="9">
    <location>
        <begin position="12"/>
        <end position="32"/>
    </location>
</feature>
<dbReference type="Pfam" id="PF06645">
    <property type="entry name" value="SPC12"/>
    <property type="match status" value="1"/>
</dbReference>
<accession>A0A2C9UN26</accession>
<dbReference type="InterPro" id="IPR009542">
    <property type="entry name" value="Spc1/SPCS1"/>
</dbReference>
<comment type="caution">
    <text evidence="10">The sequence shown here is derived from an EMBL/GenBank/DDBJ whole genome shotgun (WGS) entry which is preliminary data.</text>
</comment>
<dbReference type="Proteomes" id="UP000091857">
    <property type="component" value="Chromosome 13"/>
</dbReference>
<evidence type="ECO:0000256" key="3">
    <source>
        <dbReference type="ARBA" id="ARBA00017059"/>
    </source>
</evidence>
<dbReference type="PANTHER" id="PTHR13202">
    <property type="entry name" value="MICROSOMAL SIGNAL PEPTIDASE 12 KDA SUBUNIT"/>
    <property type="match status" value="1"/>
</dbReference>
<protein>
    <recommendedName>
        <fullName evidence="3">Signal peptidase complex subunit 1</fullName>
    </recommendedName>
</protein>
<evidence type="ECO:0000256" key="2">
    <source>
        <dbReference type="ARBA" id="ARBA00005245"/>
    </source>
</evidence>
<keyword evidence="5" id="KW-0256">Endoplasmic reticulum</keyword>
<keyword evidence="4 9" id="KW-0812">Transmembrane</keyword>
<dbReference type="GO" id="GO:0045047">
    <property type="term" value="P:protein targeting to ER"/>
    <property type="evidence" value="ECO:0000318"/>
    <property type="project" value="GO_Central"/>
</dbReference>
<evidence type="ECO:0000256" key="7">
    <source>
        <dbReference type="ARBA" id="ARBA00023136"/>
    </source>
</evidence>
<dbReference type="OMA" id="FKWLDSA"/>
<dbReference type="AlphaFoldDB" id="A0A2C9UN26"/>
<comment type="similarity">
    <text evidence="2">Belongs to the SPCS1 family.</text>
</comment>
<evidence type="ECO:0000256" key="8">
    <source>
        <dbReference type="ARBA" id="ARBA00045204"/>
    </source>
</evidence>
<gene>
    <name evidence="10" type="ORF">MANES_13G018500v8</name>
</gene>
<dbReference type="PANTHER" id="PTHR13202:SF0">
    <property type="entry name" value="SIGNAL PEPTIDASE COMPLEX SUBUNIT 1"/>
    <property type="match status" value="1"/>
</dbReference>
<dbReference type="STRING" id="3983.A0A2C9UN26"/>
<proteinExistence type="inferred from homology"/>
<keyword evidence="11" id="KW-1185">Reference proteome</keyword>
<dbReference type="GO" id="GO:0005787">
    <property type="term" value="C:signal peptidase complex"/>
    <property type="evidence" value="ECO:0000318"/>
    <property type="project" value="GO_Central"/>
</dbReference>
<evidence type="ECO:0000256" key="6">
    <source>
        <dbReference type="ARBA" id="ARBA00022989"/>
    </source>
</evidence>
<evidence type="ECO:0000256" key="5">
    <source>
        <dbReference type="ARBA" id="ARBA00022824"/>
    </source>
</evidence>
<keyword evidence="7 9" id="KW-0472">Membrane</keyword>
<evidence type="ECO:0000313" key="10">
    <source>
        <dbReference type="EMBL" id="OAY32450.1"/>
    </source>
</evidence>
<evidence type="ECO:0000256" key="1">
    <source>
        <dbReference type="ARBA" id="ARBA00004477"/>
    </source>
</evidence>